<keyword evidence="1" id="KW-0812">Transmembrane</keyword>
<evidence type="ECO:0000313" key="3">
    <source>
        <dbReference type="Proteomes" id="UP000886725"/>
    </source>
</evidence>
<dbReference type="Proteomes" id="UP000886725">
    <property type="component" value="Unassembled WGS sequence"/>
</dbReference>
<accession>A0A9D0Z057</accession>
<dbReference type="AlphaFoldDB" id="A0A9D0Z057"/>
<reference evidence="2" key="1">
    <citation type="submission" date="2020-10" db="EMBL/GenBank/DDBJ databases">
        <authorList>
            <person name="Gilroy R."/>
        </authorList>
    </citation>
    <scope>NUCLEOTIDE SEQUENCE</scope>
    <source>
        <strain evidence="2">CHK165-10780</strain>
    </source>
</reference>
<feature type="transmembrane region" description="Helical" evidence="1">
    <location>
        <begin position="21"/>
        <end position="40"/>
    </location>
</feature>
<evidence type="ECO:0000313" key="2">
    <source>
        <dbReference type="EMBL" id="HIQ65396.1"/>
    </source>
</evidence>
<keyword evidence="1" id="KW-1133">Transmembrane helix</keyword>
<sequence length="204" mass="23500">MKNFSMLDEKEKKKRTWLKRILILVGIILIVVLANIPFIVSHFRGNPFDSENHPILSRIRQNVYREGVISGVQYYIYTFETQGEERNYVVFFWNTTGQDLFVHFDDEAISLPALQSTFVAVSRNYSENGGYLNEKEFEFTSGECDFDESNLTSTLVDGCFSFGYDGNKSLLFLDRDGYIVRAVTTSASSFCPDFEYDSVWSVKN</sequence>
<dbReference type="EMBL" id="DVFU01000129">
    <property type="protein sequence ID" value="HIQ65396.1"/>
    <property type="molecule type" value="Genomic_DNA"/>
</dbReference>
<organism evidence="2 3">
    <name type="scientific">Candidatus Faecenecus gallistercoris</name>
    <dbReference type="NCBI Taxonomy" id="2840793"/>
    <lineage>
        <taxon>Bacteria</taxon>
        <taxon>Bacillati</taxon>
        <taxon>Bacillota</taxon>
        <taxon>Bacillota incertae sedis</taxon>
        <taxon>Candidatus Faecenecus</taxon>
    </lineage>
</organism>
<evidence type="ECO:0000256" key="1">
    <source>
        <dbReference type="SAM" id="Phobius"/>
    </source>
</evidence>
<comment type="caution">
    <text evidence="2">The sequence shown here is derived from an EMBL/GenBank/DDBJ whole genome shotgun (WGS) entry which is preliminary data.</text>
</comment>
<protein>
    <submittedName>
        <fullName evidence="2">Uncharacterized protein</fullName>
    </submittedName>
</protein>
<name>A0A9D0Z057_9FIRM</name>
<proteinExistence type="predicted"/>
<reference evidence="2" key="2">
    <citation type="journal article" date="2021" name="PeerJ">
        <title>Extensive microbial diversity within the chicken gut microbiome revealed by metagenomics and culture.</title>
        <authorList>
            <person name="Gilroy R."/>
            <person name="Ravi A."/>
            <person name="Getino M."/>
            <person name="Pursley I."/>
            <person name="Horton D.L."/>
            <person name="Alikhan N.F."/>
            <person name="Baker D."/>
            <person name="Gharbi K."/>
            <person name="Hall N."/>
            <person name="Watson M."/>
            <person name="Adriaenssens E.M."/>
            <person name="Foster-Nyarko E."/>
            <person name="Jarju S."/>
            <person name="Secka A."/>
            <person name="Antonio M."/>
            <person name="Oren A."/>
            <person name="Chaudhuri R.R."/>
            <person name="La Ragione R."/>
            <person name="Hildebrand F."/>
            <person name="Pallen M.J."/>
        </authorList>
    </citation>
    <scope>NUCLEOTIDE SEQUENCE</scope>
    <source>
        <strain evidence="2">CHK165-10780</strain>
    </source>
</reference>
<gene>
    <name evidence="2" type="ORF">IAC85_06640</name>
</gene>
<keyword evidence="1" id="KW-0472">Membrane</keyword>